<keyword evidence="4 6" id="KW-1133">Transmembrane helix</keyword>
<dbReference type="PANTHER" id="PTHR21716">
    <property type="entry name" value="TRANSMEMBRANE PROTEIN"/>
    <property type="match status" value="1"/>
</dbReference>
<keyword evidence="5 6" id="KW-0472">Membrane</keyword>
<evidence type="ECO:0000313" key="8">
    <source>
        <dbReference type="Proteomes" id="UP000886796"/>
    </source>
</evidence>
<feature type="transmembrane region" description="Helical" evidence="6">
    <location>
        <begin position="7"/>
        <end position="26"/>
    </location>
</feature>
<evidence type="ECO:0000256" key="3">
    <source>
        <dbReference type="ARBA" id="ARBA00022692"/>
    </source>
</evidence>
<reference evidence="7" key="1">
    <citation type="submission" date="2020-10" db="EMBL/GenBank/DDBJ databases">
        <authorList>
            <person name="Gilroy R."/>
        </authorList>
    </citation>
    <scope>NUCLEOTIDE SEQUENCE</scope>
    <source>
        <strain evidence="7">13361</strain>
    </source>
</reference>
<feature type="transmembrane region" description="Helical" evidence="6">
    <location>
        <begin position="32"/>
        <end position="49"/>
    </location>
</feature>
<protein>
    <submittedName>
        <fullName evidence="7">Sporulation integral membrane protein YtvI</fullName>
    </submittedName>
</protein>
<dbReference type="InterPro" id="IPR002549">
    <property type="entry name" value="AI-2E-like"/>
</dbReference>
<evidence type="ECO:0000256" key="6">
    <source>
        <dbReference type="SAM" id="Phobius"/>
    </source>
</evidence>
<comment type="similarity">
    <text evidence="2">Belongs to the autoinducer-2 exporter (AI-2E) (TC 2.A.86) family.</text>
</comment>
<reference evidence="7" key="2">
    <citation type="journal article" date="2021" name="PeerJ">
        <title>Extensive microbial diversity within the chicken gut microbiome revealed by metagenomics and culture.</title>
        <authorList>
            <person name="Gilroy R."/>
            <person name="Ravi A."/>
            <person name="Getino M."/>
            <person name="Pursley I."/>
            <person name="Horton D.L."/>
            <person name="Alikhan N.F."/>
            <person name="Baker D."/>
            <person name="Gharbi K."/>
            <person name="Hall N."/>
            <person name="Watson M."/>
            <person name="Adriaenssens E.M."/>
            <person name="Foster-Nyarko E."/>
            <person name="Jarju S."/>
            <person name="Secka A."/>
            <person name="Antonio M."/>
            <person name="Oren A."/>
            <person name="Chaudhuri R.R."/>
            <person name="La Ragione R."/>
            <person name="Hildebrand F."/>
            <person name="Pallen M.J."/>
        </authorList>
    </citation>
    <scope>NUCLEOTIDE SEQUENCE</scope>
    <source>
        <strain evidence="7">13361</strain>
    </source>
</reference>
<feature type="transmembrane region" description="Helical" evidence="6">
    <location>
        <begin position="316"/>
        <end position="338"/>
    </location>
</feature>
<accession>A0A9D1CN34</accession>
<gene>
    <name evidence="7" type="primary">ytvI</name>
    <name evidence="7" type="ORF">IAB74_05565</name>
</gene>
<feature type="transmembrane region" description="Helical" evidence="6">
    <location>
        <begin position="244"/>
        <end position="272"/>
    </location>
</feature>
<dbReference type="PANTHER" id="PTHR21716:SF68">
    <property type="entry name" value="TRANSPORT PROTEIN YTVI-RELATED"/>
    <property type="match status" value="1"/>
</dbReference>
<dbReference type="NCBIfam" id="TIGR02872">
    <property type="entry name" value="spore_ytvI"/>
    <property type="match status" value="1"/>
</dbReference>
<feature type="transmembrane region" description="Helical" evidence="6">
    <location>
        <begin position="163"/>
        <end position="181"/>
    </location>
</feature>
<name>A0A9D1CN34_9FIRM</name>
<comment type="subcellular location">
    <subcellularLocation>
        <location evidence="1">Membrane</location>
        <topology evidence="1">Multi-pass membrane protein</topology>
    </subcellularLocation>
</comment>
<dbReference type="Pfam" id="PF01594">
    <property type="entry name" value="AI-2E_transport"/>
    <property type="match status" value="1"/>
</dbReference>
<evidence type="ECO:0000256" key="4">
    <source>
        <dbReference type="ARBA" id="ARBA00022989"/>
    </source>
</evidence>
<evidence type="ECO:0000256" key="5">
    <source>
        <dbReference type="ARBA" id="ARBA00023136"/>
    </source>
</evidence>
<feature type="transmembrane region" description="Helical" evidence="6">
    <location>
        <begin position="61"/>
        <end position="84"/>
    </location>
</feature>
<feature type="transmembrane region" description="Helical" evidence="6">
    <location>
        <begin position="279"/>
        <end position="296"/>
    </location>
</feature>
<dbReference type="Proteomes" id="UP000886796">
    <property type="component" value="Unassembled WGS sequence"/>
</dbReference>
<dbReference type="EMBL" id="DVFK01000080">
    <property type="protein sequence ID" value="HIQ67954.1"/>
    <property type="molecule type" value="Genomic_DNA"/>
</dbReference>
<evidence type="ECO:0000313" key="7">
    <source>
        <dbReference type="EMBL" id="HIQ67954.1"/>
    </source>
</evidence>
<evidence type="ECO:0000256" key="2">
    <source>
        <dbReference type="ARBA" id="ARBA00009773"/>
    </source>
</evidence>
<dbReference type="GO" id="GO:0016020">
    <property type="term" value="C:membrane"/>
    <property type="evidence" value="ECO:0007669"/>
    <property type="project" value="UniProtKB-SubCell"/>
</dbReference>
<proteinExistence type="inferred from homology"/>
<comment type="caution">
    <text evidence="7">The sequence shown here is derived from an EMBL/GenBank/DDBJ whole genome shotgun (WGS) entry which is preliminary data.</text>
</comment>
<evidence type="ECO:0000256" key="1">
    <source>
        <dbReference type="ARBA" id="ARBA00004141"/>
    </source>
</evidence>
<sequence length="347" mass="37521">MEKQLRGVWIAGAVLLGLFLCTRYLLVLAKPFLAGLLLALAAEPGVRLLDKRCRLGRCWGAGIGVTLTLLLSAGILAALLTWGVQELGKLGALLPQMGRQVQQGLGSLRVWIIELSQEAPEGVQQVVKRTVDKSFSSGEMLLEQVINRAPQWAASFLGGVPDGLLTVGTALLSAYLISARLPRMKQALRRRIPQQWQERYIPAWKRGKKAVGAWCKAQGKLMLVNWGIVTLGFFLLKISPAPLWALGVAVVDALPVLGSGTVLIPWTLLLLIQGQYGQALGMGLLYLAAVVVRSVLEPRLVGRQLGLDPLVTLAAFYAGYRLWGILGMILAPICAAAARSFFVETES</sequence>
<keyword evidence="3 6" id="KW-0812">Transmembrane</keyword>
<dbReference type="AlphaFoldDB" id="A0A9D1CN34"/>
<dbReference type="GO" id="GO:0055085">
    <property type="term" value="P:transmembrane transport"/>
    <property type="evidence" value="ECO:0007669"/>
    <property type="project" value="TreeGrafter"/>
</dbReference>
<feature type="transmembrane region" description="Helical" evidence="6">
    <location>
        <begin position="221"/>
        <end position="238"/>
    </location>
</feature>
<organism evidence="7 8">
    <name type="scientific">Candidatus Faecousia excrementigallinarum</name>
    <dbReference type="NCBI Taxonomy" id="2840806"/>
    <lineage>
        <taxon>Bacteria</taxon>
        <taxon>Bacillati</taxon>
        <taxon>Bacillota</taxon>
        <taxon>Clostridia</taxon>
        <taxon>Eubacteriales</taxon>
        <taxon>Oscillospiraceae</taxon>
        <taxon>Faecousia</taxon>
    </lineage>
</organism>
<dbReference type="InterPro" id="IPR014227">
    <property type="entry name" value="YtvI-like"/>
</dbReference>